<dbReference type="OrthoDB" id="9809670at2"/>
<dbReference type="InterPro" id="IPR004358">
    <property type="entry name" value="Sig_transdc_His_kin-like_C"/>
</dbReference>
<dbReference type="SUPFAM" id="SSF46689">
    <property type="entry name" value="Homeodomain-like"/>
    <property type="match status" value="1"/>
</dbReference>
<keyword evidence="4" id="KW-0808">Transferase</keyword>
<evidence type="ECO:0000256" key="10">
    <source>
        <dbReference type="SAM" id="Coils"/>
    </source>
</evidence>
<dbReference type="InterPro" id="IPR009057">
    <property type="entry name" value="Homeodomain-like_sf"/>
</dbReference>
<evidence type="ECO:0000256" key="2">
    <source>
        <dbReference type="ARBA" id="ARBA00012438"/>
    </source>
</evidence>
<dbReference type="Proteomes" id="UP000317557">
    <property type="component" value="Unassembled WGS sequence"/>
</dbReference>
<dbReference type="PROSITE" id="PS50110">
    <property type="entry name" value="RESPONSE_REGULATORY"/>
    <property type="match status" value="1"/>
</dbReference>
<dbReference type="FunFam" id="3.30.565.10:FF:000006">
    <property type="entry name" value="Sensor histidine kinase WalK"/>
    <property type="match status" value="1"/>
</dbReference>
<dbReference type="Pfam" id="PF00512">
    <property type="entry name" value="HisKA"/>
    <property type="match status" value="1"/>
</dbReference>
<keyword evidence="3 9" id="KW-0597">Phosphoprotein</keyword>
<dbReference type="CDD" id="cd00082">
    <property type="entry name" value="HisKA"/>
    <property type="match status" value="1"/>
</dbReference>
<dbReference type="PANTHER" id="PTHR43547:SF2">
    <property type="entry name" value="HYBRID SIGNAL TRANSDUCTION HISTIDINE KINASE C"/>
    <property type="match status" value="1"/>
</dbReference>
<dbReference type="PROSITE" id="PS50109">
    <property type="entry name" value="HIS_KIN"/>
    <property type="match status" value="1"/>
</dbReference>
<evidence type="ECO:0000256" key="4">
    <source>
        <dbReference type="ARBA" id="ARBA00022679"/>
    </source>
</evidence>
<evidence type="ECO:0000313" key="15">
    <source>
        <dbReference type="Proteomes" id="UP000317557"/>
    </source>
</evidence>
<comment type="catalytic activity">
    <reaction evidence="1">
        <text>ATP + protein L-histidine = ADP + protein N-phospho-L-histidine.</text>
        <dbReference type="EC" id="2.7.13.3"/>
    </reaction>
</comment>
<evidence type="ECO:0000256" key="7">
    <source>
        <dbReference type="ARBA" id="ARBA00023125"/>
    </source>
</evidence>
<dbReference type="PROSITE" id="PS00041">
    <property type="entry name" value="HTH_ARAC_FAMILY_1"/>
    <property type="match status" value="1"/>
</dbReference>
<evidence type="ECO:0000256" key="8">
    <source>
        <dbReference type="ARBA" id="ARBA00023163"/>
    </source>
</evidence>
<dbReference type="SMART" id="SM00387">
    <property type="entry name" value="HATPase_c"/>
    <property type="match status" value="1"/>
</dbReference>
<dbReference type="InterPro" id="IPR018060">
    <property type="entry name" value="HTH_AraC"/>
</dbReference>
<evidence type="ECO:0000256" key="5">
    <source>
        <dbReference type="ARBA" id="ARBA00022777"/>
    </source>
</evidence>
<dbReference type="InterPro" id="IPR036890">
    <property type="entry name" value="HATPase_C_sf"/>
</dbReference>
<dbReference type="Pfam" id="PF12833">
    <property type="entry name" value="HTH_18"/>
    <property type="match status" value="1"/>
</dbReference>
<keyword evidence="15" id="KW-1185">Reference proteome</keyword>
<dbReference type="Gene3D" id="3.30.565.10">
    <property type="entry name" value="Histidine kinase-like ATPase, C-terminal domain"/>
    <property type="match status" value="1"/>
</dbReference>
<reference evidence="14 15" key="1">
    <citation type="submission" date="2017-05" db="EMBL/GenBank/DDBJ databases">
        <authorList>
            <person name="Varghese N."/>
            <person name="Submissions S."/>
        </authorList>
    </citation>
    <scope>NUCLEOTIDE SEQUENCE [LARGE SCALE GENOMIC DNA]</scope>
    <source>
        <strain evidence="14 15">DSM 21985</strain>
    </source>
</reference>
<evidence type="ECO:0000256" key="6">
    <source>
        <dbReference type="ARBA" id="ARBA00023015"/>
    </source>
</evidence>
<dbReference type="Pfam" id="PF00072">
    <property type="entry name" value="Response_reg"/>
    <property type="match status" value="1"/>
</dbReference>
<feature type="domain" description="Response regulatory" evidence="13">
    <location>
        <begin position="1166"/>
        <end position="1281"/>
    </location>
</feature>
<evidence type="ECO:0000313" key="14">
    <source>
        <dbReference type="EMBL" id="SMO38464.1"/>
    </source>
</evidence>
<dbReference type="InterPro" id="IPR013783">
    <property type="entry name" value="Ig-like_fold"/>
</dbReference>
<dbReference type="InterPro" id="IPR011006">
    <property type="entry name" value="CheY-like_superfamily"/>
</dbReference>
<dbReference type="GO" id="GO:0003700">
    <property type="term" value="F:DNA-binding transcription factor activity"/>
    <property type="evidence" value="ECO:0007669"/>
    <property type="project" value="InterPro"/>
</dbReference>
<feature type="coiled-coil region" evidence="10">
    <location>
        <begin position="866"/>
        <end position="893"/>
    </location>
</feature>
<dbReference type="SUPFAM" id="SSF47384">
    <property type="entry name" value="Homodimeric domain of signal transducing histidine kinase"/>
    <property type="match status" value="1"/>
</dbReference>
<dbReference type="SMART" id="SM00388">
    <property type="entry name" value="HisKA"/>
    <property type="match status" value="1"/>
</dbReference>
<evidence type="ECO:0000259" key="13">
    <source>
        <dbReference type="PROSITE" id="PS50110"/>
    </source>
</evidence>
<keyword evidence="8" id="KW-0804">Transcription</keyword>
<dbReference type="InterPro" id="IPR003661">
    <property type="entry name" value="HisK_dim/P_dom"/>
</dbReference>
<dbReference type="GO" id="GO:0000155">
    <property type="term" value="F:phosphorelay sensor kinase activity"/>
    <property type="evidence" value="ECO:0007669"/>
    <property type="project" value="InterPro"/>
</dbReference>
<dbReference type="SMART" id="SM00448">
    <property type="entry name" value="REC"/>
    <property type="match status" value="1"/>
</dbReference>
<dbReference type="SUPFAM" id="SSF52172">
    <property type="entry name" value="CheY-like"/>
    <property type="match status" value="1"/>
</dbReference>
<dbReference type="Pfam" id="PF02518">
    <property type="entry name" value="HATPase_c"/>
    <property type="match status" value="1"/>
</dbReference>
<proteinExistence type="predicted"/>
<dbReference type="Gene3D" id="2.60.40.10">
    <property type="entry name" value="Immunoglobulins"/>
    <property type="match status" value="1"/>
</dbReference>
<dbReference type="Gene3D" id="1.10.10.60">
    <property type="entry name" value="Homeodomain-like"/>
    <property type="match status" value="1"/>
</dbReference>
<accession>A0A521AUI2</accession>
<dbReference type="InterPro" id="IPR003594">
    <property type="entry name" value="HATPase_dom"/>
</dbReference>
<keyword evidence="6" id="KW-0805">Transcription regulation</keyword>
<protein>
    <recommendedName>
        <fullName evidence="2">histidine kinase</fullName>
        <ecNumber evidence="2">2.7.13.3</ecNumber>
    </recommendedName>
</protein>
<organism evidence="14 15">
    <name type="scientific">Gracilimonas mengyeensis</name>
    <dbReference type="NCBI Taxonomy" id="1302730"/>
    <lineage>
        <taxon>Bacteria</taxon>
        <taxon>Pseudomonadati</taxon>
        <taxon>Balneolota</taxon>
        <taxon>Balneolia</taxon>
        <taxon>Balneolales</taxon>
        <taxon>Balneolaceae</taxon>
        <taxon>Gracilimonas</taxon>
    </lineage>
</organism>
<dbReference type="PROSITE" id="PS01124">
    <property type="entry name" value="HTH_ARAC_FAMILY_2"/>
    <property type="match status" value="1"/>
</dbReference>
<keyword evidence="7" id="KW-0238">DNA-binding</keyword>
<feature type="domain" description="Histidine kinase" evidence="12">
    <location>
        <begin position="903"/>
        <end position="1120"/>
    </location>
</feature>
<evidence type="ECO:0000259" key="11">
    <source>
        <dbReference type="PROSITE" id="PS01124"/>
    </source>
</evidence>
<keyword evidence="10" id="KW-0175">Coiled coil</keyword>
<sequence length="1405" mass="160458">MRLVYRKWTRKEILNRYILRVIRLSHCFLFILLMANKAVCQQVEYDWLQNRQIITQVYNQEDGLPVVSMTDMVLGADDHLYIASSAGVSRFNGSDFELISTEQFPQLNSNRFLKLYATPDSSIWMEDEQGFISQWKNGAVQTFDSLYKDQAFPEWALRVSHSGHPWISNGKDFLSFNFQKQKFEKRIQLLDKEYFNYTALSDSVLLILTREGLYKYSDEHLSFEIPSKELPFNPKSQETFYHETLFYPLSNHRVAIADSGGLSVYDNEQESYSMYPYGDEIDATPPTVLEVNDSTLLVHALGGHFNLDLKDGSYSQFQGTMGEGIWWTSYNPIWNDKRLYISESSVHYDGQTIYATSNEKRIAQAVHDKEGNLWLTVAGQGLVRITLHPFHVLNAEKGLQSDNTYSIIEDKEQNIWLASFEFGIHRITPDSISYWSERDSTLANNLVWSLYERQNGQIIVGLWDSGLYQFDGKQWKPFLLNGNIQLRQVESFYEDDDGTFWIGSRLGLYKKASQSDTFTQVFDHNGNPLLRVQIIKPGPDGNIWLGTHGQGLQIYDGQHVQPVELEGLSQQPKIRDIYFQSSDTLLIASEAHGLIRVVTGYNNAIQSFDIIDKSDGLPDIGVHRILPDTHGFLWLPSNQGISRINQKALHNYLDNKSPSLWIENFTENDGLPIRETNGGTQSNGMIASDSTIWIPTQKGVIFFDPSDFIDQNPYKHTQIEIVSIGSESSLYKFYGDKKVALEQGERSLIINFSLIHYTNPSNISLEYRIPEISPSWNLLSDDRQLSVTNIPPGSHTIEVRLAGIPAALHQGNQFQVTIPYYFYEQFWFKILVFSGAVFFIGWLFYANNKSAKKREEVLNQRVMERTDLLNQQKNETEKALSTIQQQAWELERLNQVKTDFFINITHELRTPLSLIKGPLSLLKEASNKKQIDREEQLDLIERNSENLNNLVDHLLDLLRMETLDFEKQGQHINFSSFIRNRAAQFQSSEGLSKKAFSVDAPSSQKIVVMADPNSLTLIINNLISNAIKFTDDGDRIEIRVSQKDNQAILEIEDSGIGIHEKDLQHIFDPFFRSENASAQQGSGVGLSIVKRYMERLGGKAEIESKINAGTTVRLIFPSVSKEVRKEDLVEYAETDQMFTDHSAKKIPQADAETAHNETTSPAEKADILVVEDNKDLRLFFLRLLEDSYNVQLAKNGSEALVTLESNTADLIISDVMMPEMGGIEFVQNIRSNKKLQNIPVILLSAKKTNKSISEGLQAGAEVYLTKPIDNRILFAQIDALISREDRLRELKSKKNTKNPTQQAFINEVNEIILRHLSDPNLTSEAIAETMHMSRPTLYRKWKKVSEDSLNEYVQKTRLEEAISHIREKGCTFSEASIVCGFSNPGHFTKVFKKHYGETPSEYFKA</sequence>
<dbReference type="InterPro" id="IPR001789">
    <property type="entry name" value="Sig_transdc_resp-reg_receiver"/>
</dbReference>
<dbReference type="EMBL" id="FXTP01000001">
    <property type="protein sequence ID" value="SMO38464.1"/>
    <property type="molecule type" value="Genomic_DNA"/>
</dbReference>
<dbReference type="InterPro" id="IPR036097">
    <property type="entry name" value="HisK_dim/P_sf"/>
</dbReference>
<gene>
    <name evidence="14" type="ORF">SAMN06265219_101384</name>
</gene>
<dbReference type="InterPro" id="IPR005467">
    <property type="entry name" value="His_kinase_dom"/>
</dbReference>
<dbReference type="EC" id="2.7.13.3" evidence="2"/>
<dbReference type="Gene3D" id="3.40.50.2300">
    <property type="match status" value="1"/>
</dbReference>
<dbReference type="GO" id="GO:0043565">
    <property type="term" value="F:sequence-specific DNA binding"/>
    <property type="evidence" value="ECO:0007669"/>
    <property type="project" value="InterPro"/>
</dbReference>
<dbReference type="SUPFAM" id="SSF63829">
    <property type="entry name" value="Calcium-dependent phosphotriesterase"/>
    <property type="match status" value="1"/>
</dbReference>
<dbReference type="SMART" id="SM00342">
    <property type="entry name" value="HTH_ARAC"/>
    <property type="match status" value="1"/>
</dbReference>
<evidence type="ECO:0000256" key="1">
    <source>
        <dbReference type="ARBA" id="ARBA00000085"/>
    </source>
</evidence>
<evidence type="ECO:0000259" key="12">
    <source>
        <dbReference type="PROSITE" id="PS50109"/>
    </source>
</evidence>
<dbReference type="CDD" id="cd00075">
    <property type="entry name" value="HATPase"/>
    <property type="match status" value="1"/>
</dbReference>
<name>A0A521AUI2_9BACT</name>
<keyword evidence="5 14" id="KW-0418">Kinase</keyword>
<dbReference type="PANTHER" id="PTHR43547">
    <property type="entry name" value="TWO-COMPONENT HISTIDINE KINASE"/>
    <property type="match status" value="1"/>
</dbReference>
<dbReference type="InterPro" id="IPR015943">
    <property type="entry name" value="WD40/YVTN_repeat-like_dom_sf"/>
</dbReference>
<dbReference type="SUPFAM" id="SSF55874">
    <property type="entry name" value="ATPase domain of HSP90 chaperone/DNA topoisomerase II/histidine kinase"/>
    <property type="match status" value="1"/>
</dbReference>
<feature type="domain" description="HTH araC/xylS-type" evidence="11">
    <location>
        <begin position="1306"/>
        <end position="1405"/>
    </location>
</feature>
<feature type="modified residue" description="4-aspartylphosphate" evidence="9">
    <location>
        <position position="1214"/>
    </location>
</feature>
<dbReference type="PRINTS" id="PR00344">
    <property type="entry name" value="BCTRLSENSOR"/>
</dbReference>
<dbReference type="Gene3D" id="1.10.287.130">
    <property type="match status" value="1"/>
</dbReference>
<evidence type="ECO:0000256" key="9">
    <source>
        <dbReference type="PROSITE-ProRule" id="PRU00169"/>
    </source>
</evidence>
<evidence type="ECO:0000256" key="3">
    <source>
        <dbReference type="ARBA" id="ARBA00022553"/>
    </source>
</evidence>
<dbReference type="InterPro" id="IPR018062">
    <property type="entry name" value="HTH_AraC-typ_CS"/>
</dbReference>
<dbReference type="Gene3D" id="2.130.10.10">
    <property type="entry name" value="YVTN repeat-like/Quinoprotein amine dehydrogenase"/>
    <property type="match status" value="2"/>
</dbReference>